<comment type="caution">
    <text evidence="1">The sequence shown here is derived from an EMBL/GenBank/DDBJ whole genome shotgun (WGS) entry which is preliminary data.</text>
</comment>
<dbReference type="Proteomes" id="UP001604336">
    <property type="component" value="Unassembled WGS sequence"/>
</dbReference>
<sequence>MKYVFGVASEKFLGYMVSQRGIEANLEKIKALVKMKSPRRPKDVQCLNERIAALSRFVSKATDKCLLFFKILKGVTNLNGLKSAKLCSRLLKSTSVNGSFAAREKEMASYLKLVKELIPCFNKFELVQISRVNNAIADVFSKLASSRDSELLKLVPIEHLTKPSIEALTKVMWNEGTHLYGFPRIFERSDLP</sequence>
<dbReference type="InterPro" id="IPR043502">
    <property type="entry name" value="DNA/RNA_pol_sf"/>
</dbReference>
<reference evidence="2" key="1">
    <citation type="submission" date="2024-07" db="EMBL/GenBank/DDBJ databases">
        <title>Two chromosome-level genome assemblies of Korean endemic species Abeliophyllum distichum and Forsythia ovata (Oleaceae).</title>
        <authorList>
            <person name="Jang H."/>
        </authorList>
    </citation>
    <scope>NUCLEOTIDE SEQUENCE [LARGE SCALE GENOMIC DNA]</scope>
</reference>
<organism evidence="1 2">
    <name type="scientific">Abeliophyllum distichum</name>
    <dbReference type="NCBI Taxonomy" id="126358"/>
    <lineage>
        <taxon>Eukaryota</taxon>
        <taxon>Viridiplantae</taxon>
        <taxon>Streptophyta</taxon>
        <taxon>Embryophyta</taxon>
        <taxon>Tracheophyta</taxon>
        <taxon>Spermatophyta</taxon>
        <taxon>Magnoliopsida</taxon>
        <taxon>eudicotyledons</taxon>
        <taxon>Gunneridae</taxon>
        <taxon>Pentapetalae</taxon>
        <taxon>asterids</taxon>
        <taxon>lamiids</taxon>
        <taxon>Lamiales</taxon>
        <taxon>Oleaceae</taxon>
        <taxon>Forsythieae</taxon>
        <taxon>Abeliophyllum</taxon>
    </lineage>
</organism>
<evidence type="ECO:0000313" key="2">
    <source>
        <dbReference type="Proteomes" id="UP001604336"/>
    </source>
</evidence>
<proteinExistence type="predicted"/>
<dbReference type="EMBL" id="JBFOLK010000011">
    <property type="protein sequence ID" value="KAL2476180.1"/>
    <property type="molecule type" value="Genomic_DNA"/>
</dbReference>
<evidence type="ECO:0000313" key="1">
    <source>
        <dbReference type="EMBL" id="KAL2476180.1"/>
    </source>
</evidence>
<keyword evidence="2" id="KW-1185">Reference proteome</keyword>
<protein>
    <submittedName>
        <fullName evidence="1">RNase H domain-containing protein</fullName>
    </submittedName>
</protein>
<dbReference type="SUPFAM" id="SSF56672">
    <property type="entry name" value="DNA/RNA polymerases"/>
    <property type="match status" value="1"/>
</dbReference>
<accession>A0ABD1QIZ2</accession>
<dbReference type="AlphaFoldDB" id="A0ABD1QIZ2"/>
<name>A0ABD1QIZ2_9LAMI</name>
<gene>
    <name evidence="1" type="ORF">Adt_36916</name>
</gene>